<dbReference type="AlphaFoldDB" id="A0AAW0II70"/>
<sequence>VLSEYSKSTGQEWSGLARWDKHSLGNGSTRLEGKTTVLSEYSKSTGQEWSGLARLLSPVETALSDAKPSFKDIDDVISWLVQPASQLFRSM</sequence>
<evidence type="ECO:0000313" key="1">
    <source>
        <dbReference type="EMBL" id="KAK7813992.1"/>
    </source>
</evidence>
<reference evidence="1 2" key="1">
    <citation type="journal article" date="2018" name="Sci. Data">
        <title>The draft genome sequence of cork oak.</title>
        <authorList>
            <person name="Ramos A.M."/>
            <person name="Usie A."/>
            <person name="Barbosa P."/>
            <person name="Barros P.M."/>
            <person name="Capote T."/>
            <person name="Chaves I."/>
            <person name="Simoes F."/>
            <person name="Abreu I."/>
            <person name="Carrasquinho I."/>
            <person name="Faro C."/>
            <person name="Guimaraes J.B."/>
            <person name="Mendonca D."/>
            <person name="Nobrega F."/>
            <person name="Rodrigues L."/>
            <person name="Saibo N.J.M."/>
            <person name="Varela M.C."/>
            <person name="Egas C."/>
            <person name="Matos J."/>
            <person name="Miguel C.M."/>
            <person name="Oliveira M.M."/>
            <person name="Ricardo C.P."/>
            <person name="Goncalves S."/>
        </authorList>
    </citation>
    <scope>NUCLEOTIDE SEQUENCE [LARGE SCALE GENOMIC DNA]</scope>
    <source>
        <strain evidence="2">cv. HL8</strain>
    </source>
</reference>
<dbReference type="EMBL" id="PKMF04001154">
    <property type="protein sequence ID" value="KAK7813992.1"/>
    <property type="molecule type" value="Genomic_DNA"/>
</dbReference>
<proteinExistence type="predicted"/>
<dbReference type="Proteomes" id="UP000237347">
    <property type="component" value="Unassembled WGS sequence"/>
</dbReference>
<protein>
    <submittedName>
        <fullName evidence="1">Uncharacterized protein</fullName>
    </submittedName>
</protein>
<name>A0AAW0II70_QUESU</name>
<accession>A0AAW0II70</accession>
<gene>
    <name evidence="1" type="ORF">CFP56_004035</name>
</gene>
<organism evidence="1 2">
    <name type="scientific">Quercus suber</name>
    <name type="common">Cork oak</name>
    <dbReference type="NCBI Taxonomy" id="58331"/>
    <lineage>
        <taxon>Eukaryota</taxon>
        <taxon>Viridiplantae</taxon>
        <taxon>Streptophyta</taxon>
        <taxon>Embryophyta</taxon>
        <taxon>Tracheophyta</taxon>
        <taxon>Spermatophyta</taxon>
        <taxon>Magnoliopsida</taxon>
        <taxon>eudicotyledons</taxon>
        <taxon>Gunneridae</taxon>
        <taxon>Pentapetalae</taxon>
        <taxon>rosids</taxon>
        <taxon>fabids</taxon>
        <taxon>Fagales</taxon>
        <taxon>Fagaceae</taxon>
        <taxon>Quercus</taxon>
    </lineage>
</organism>
<feature type="non-terminal residue" evidence="1">
    <location>
        <position position="1"/>
    </location>
</feature>
<keyword evidence="2" id="KW-1185">Reference proteome</keyword>
<comment type="caution">
    <text evidence="1">The sequence shown here is derived from an EMBL/GenBank/DDBJ whole genome shotgun (WGS) entry which is preliminary data.</text>
</comment>
<evidence type="ECO:0000313" key="2">
    <source>
        <dbReference type="Proteomes" id="UP000237347"/>
    </source>
</evidence>